<feature type="compositionally biased region" description="Basic and acidic residues" evidence="1">
    <location>
        <begin position="40"/>
        <end position="53"/>
    </location>
</feature>
<dbReference type="RefSeq" id="WP_409123875.1">
    <property type="nucleotide sequence ID" value="NZ_JBJVNI010000012.1"/>
</dbReference>
<comment type="caution">
    <text evidence="2">The sequence shown here is derived from an EMBL/GenBank/DDBJ whole genome shotgun (WGS) entry which is preliminary data.</text>
</comment>
<evidence type="ECO:0000313" key="2">
    <source>
        <dbReference type="EMBL" id="MFM9611540.1"/>
    </source>
</evidence>
<gene>
    <name evidence="2" type="ORF">ACKI18_22845</name>
</gene>
<evidence type="ECO:0000256" key="1">
    <source>
        <dbReference type="SAM" id="MobiDB-lite"/>
    </source>
</evidence>
<evidence type="ECO:0000313" key="3">
    <source>
        <dbReference type="Proteomes" id="UP001631957"/>
    </source>
</evidence>
<keyword evidence="3" id="KW-1185">Reference proteome</keyword>
<dbReference type="Proteomes" id="UP001631957">
    <property type="component" value="Unassembled WGS sequence"/>
</dbReference>
<sequence length="163" mass="17111">MLDEATLALAASVGTAVAQAAGTDAWAAFRARLARVLGRGDTERETAQGERLDGTAAAATAGRGEGADMVWRTRVEVLLEELDPGERAVVEGQLGVLMREFADSATRDNDTPGNGTRADDAPSNHTPGNHTRGNHTRGNLFLGDAAIQHGNGNIQVNRFGPRP</sequence>
<dbReference type="EMBL" id="JBJVNI010000012">
    <property type="protein sequence ID" value="MFM9611540.1"/>
    <property type="molecule type" value="Genomic_DNA"/>
</dbReference>
<feature type="region of interest" description="Disordered" evidence="1">
    <location>
        <begin position="103"/>
        <end position="138"/>
    </location>
</feature>
<accession>A0ABW9HTV8</accession>
<proteinExistence type="predicted"/>
<protein>
    <submittedName>
        <fullName evidence="2">Uncharacterized protein</fullName>
    </submittedName>
</protein>
<feature type="region of interest" description="Disordered" evidence="1">
    <location>
        <begin position="40"/>
        <end position="60"/>
    </location>
</feature>
<organism evidence="2 3">
    <name type="scientific">Streptomyces niveiscabiei</name>
    <dbReference type="NCBI Taxonomy" id="164115"/>
    <lineage>
        <taxon>Bacteria</taxon>
        <taxon>Bacillati</taxon>
        <taxon>Actinomycetota</taxon>
        <taxon>Actinomycetes</taxon>
        <taxon>Kitasatosporales</taxon>
        <taxon>Streptomycetaceae</taxon>
        <taxon>Streptomyces</taxon>
    </lineage>
</organism>
<name>A0ABW9HTV8_9ACTN</name>
<reference evidence="2 3" key="1">
    <citation type="submission" date="2024-12" db="EMBL/GenBank/DDBJ databases">
        <title>Forecasting of Potato common scab and diversities of Pathogenic streptomyces spp. in china.</title>
        <authorList>
            <person name="Handique U."/>
            <person name="Wu J."/>
        </authorList>
    </citation>
    <scope>NUCLEOTIDE SEQUENCE [LARGE SCALE GENOMIC DNA]</scope>
    <source>
        <strain evidence="2 3">ZRIMU1530</strain>
    </source>
</reference>